<feature type="non-terminal residue" evidence="2">
    <location>
        <position position="1"/>
    </location>
</feature>
<dbReference type="Proteomes" id="UP000799439">
    <property type="component" value="Unassembled WGS sequence"/>
</dbReference>
<dbReference type="EMBL" id="ML996089">
    <property type="protein sequence ID" value="KAF2150389.1"/>
    <property type="molecule type" value="Genomic_DNA"/>
</dbReference>
<sequence>LDSRIDHDPSLLEKLVRNWAAKPPRPFVRLYGQHTERKTKERDGRSENTNVTDFDIKLDLTPYLHPPTGTRWENYELCTVENDEKAKRGSVFRKRAPGYSSSYKNLTLLSTPTITEWCHMYCASHAELKVFQLKRKIIGFDKDRFKKHIERLVSKTNYRGHLRIEFPIQNEVTEVWNDCKMNHWRQTKWIYAVFYITMLWILAWPYLFLRTKKYETVSSVWHYSRLDWQGKRSYATISEDQVFNIWSKAISRAVLSRRQGCLDQEDLL</sequence>
<evidence type="ECO:0000313" key="3">
    <source>
        <dbReference type="Proteomes" id="UP000799439"/>
    </source>
</evidence>
<protein>
    <submittedName>
        <fullName evidence="2">Uncharacterized protein</fullName>
    </submittedName>
</protein>
<comment type="caution">
    <text evidence="2">The sequence shown here is derived from an EMBL/GenBank/DDBJ whole genome shotgun (WGS) entry which is preliminary data.</text>
</comment>
<dbReference type="PANTHER" id="PTHR37848">
    <property type="entry name" value="EXPRESSED PROTEIN"/>
    <property type="match status" value="1"/>
</dbReference>
<keyword evidence="1" id="KW-0472">Membrane</keyword>
<dbReference type="OrthoDB" id="203796at2759"/>
<evidence type="ECO:0000256" key="1">
    <source>
        <dbReference type="SAM" id="Phobius"/>
    </source>
</evidence>
<dbReference type="AlphaFoldDB" id="A0A9P4MHV6"/>
<proteinExistence type="predicted"/>
<accession>A0A9P4MHV6</accession>
<organism evidence="2 3">
    <name type="scientific">Myriangium duriaei CBS 260.36</name>
    <dbReference type="NCBI Taxonomy" id="1168546"/>
    <lineage>
        <taxon>Eukaryota</taxon>
        <taxon>Fungi</taxon>
        <taxon>Dikarya</taxon>
        <taxon>Ascomycota</taxon>
        <taxon>Pezizomycotina</taxon>
        <taxon>Dothideomycetes</taxon>
        <taxon>Dothideomycetidae</taxon>
        <taxon>Myriangiales</taxon>
        <taxon>Myriangiaceae</taxon>
        <taxon>Myriangium</taxon>
    </lineage>
</organism>
<dbReference type="PANTHER" id="PTHR37848:SF1">
    <property type="entry name" value="SUN DOMAIN-CONTAINING PROTEIN"/>
    <property type="match status" value="1"/>
</dbReference>
<name>A0A9P4MHV6_9PEZI</name>
<feature type="transmembrane region" description="Helical" evidence="1">
    <location>
        <begin position="189"/>
        <end position="209"/>
    </location>
</feature>
<keyword evidence="3" id="KW-1185">Reference proteome</keyword>
<feature type="non-terminal residue" evidence="2">
    <location>
        <position position="268"/>
    </location>
</feature>
<keyword evidence="1" id="KW-0812">Transmembrane</keyword>
<evidence type="ECO:0000313" key="2">
    <source>
        <dbReference type="EMBL" id="KAF2150389.1"/>
    </source>
</evidence>
<keyword evidence="1" id="KW-1133">Transmembrane helix</keyword>
<gene>
    <name evidence="2" type="ORF">K461DRAFT_213329</name>
</gene>
<reference evidence="2" key="1">
    <citation type="journal article" date="2020" name="Stud. Mycol.">
        <title>101 Dothideomycetes genomes: a test case for predicting lifestyles and emergence of pathogens.</title>
        <authorList>
            <person name="Haridas S."/>
            <person name="Albert R."/>
            <person name="Binder M."/>
            <person name="Bloem J."/>
            <person name="Labutti K."/>
            <person name="Salamov A."/>
            <person name="Andreopoulos B."/>
            <person name="Baker S."/>
            <person name="Barry K."/>
            <person name="Bills G."/>
            <person name="Bluhm B."/>
            <person name="Cannon C."/>
            <person name="Castanera R."/>
            <person name="Culley D."/>
            <person name="Daum C."/>
            <person name="Ezra D."/>
            <person name="Gonzalez J."/>
            <person name="Henrissat B."/>
            <person name="Kuo A."/>
            <person name="Liang C."/>
            <person name="Lipzen A."/>
            <person name="Lutzoni F."/>
            <person name="Magnuson J."/>
            <person name="Mondo S."/>
            <person name="Nolan M."/>
            <person name="Ohm R."/>
            <person name="Pangilinan J."/>
            <person name="Park H.-J."/>
            <person name="Ramirez L."/>
            <person name="Alfaro M."/>
            <person name="Sun H."/>
            <person name="Tritt A."/>
            <person name="Yoshinaga Y."/>
            <person name="Zwiers L.-H."/>
            <person name="Turgeon B."/>
            <person name="Goodwin S."/>
            <person name="Spatafora J."/>
            <person name="Crous P."/>
            <person name="Grigoriev I."/>
        </authorList>
    </citation>
    <scope>NUCLEOTIDE SEQUENCE</scope>
    <source>
        <strain evidence="2">CBS 260.36</strain>
    </source>
</reference>